<dbReference type="Gene3D" id="1.10.490.10">
    <property type="entry name" value="Globins"/>
    <property type="match status" value="1"/>
</dbReference>
<dbReference type="Gene3D" id="3.10.20.30">
    <property type="match status" value="1"/>
</dbReference>
<dbReference type="SUPFAM" id="SSF63380">
    <property type="entry name" value="Riboflavin synthase domain-like"/>
    <property type="match status" value="1"/>
</dbReference>
<dbReference type="SUPFAM" id="SSF46458">
    <property type="entry name" value="Globin-like"/>
    <property type="match status" value="1"/>
</dbReference>
<dbReference type="EMBL" id="AVPU01000044">
    <property type="protein sequence ID" value="KGM53087.1"/>
    <property type="molecule type" value="Genomic_DNA"/>
</dbReference>
<dbReference type="InterPro" id="IPR001041">
    <property type="entry name" value="2Fe-2S_ferredoxin-type"/>
</dbReference>
<evidence type="ECO:0000256" key="1">
    <source>
        <dbReference type="ARBA" id="ARBA00001970"/>
    </source>
</evidence>
<dbReference type="GO" id="GO:0051536">
    <property type="term" value="F:iron-sulfur cluster binding"/>
    <property type="evidence" value="ECO:0007669"/>
    <property type="project" value="InterPro"/>
</dbReference>
<dbReference type="InterPro" id="IPR001433">
    <property type="entry name" value="OxRdtase_FAD/NAD-bd"/>
</dbReference>
<dbReference type="CDD" id="cd00207">
    <property type="entry name" value="fer2"/>
    <property type="match status" value="1"/>
</dbReference>
<reference evidence="9 10" key="1">
    <citation type="submission" date="2013-08" db="EMBL/GenBank/DDBJ databases">
        <title>Genome sequencing of Lysobacter.</title>
        <authorList>
            <person name="Zhang S."/>
            <person name="Wang G."/>
        </authorList>
    </citation>
    <scope>NUCLEOTIDE SEQUENCE [LARGE SCALE GENOMIC DNA]</scope>
    <source>
        <strain evidence="9 10">GH1-9</strain>
    </source>
</reference>
<dbReference type="PROSITE" id="PS51085">
    <property type="entry name" value="2FE2S_FER_2"/>
    <property type="match status" value="1"/>
</dbReference>
<dbReference type="AlphaFoldDB" id="A0A0A0EVA0"/>
<dbReference type="InterPro" id="IPR017938">
    <property type="entry name" value="Riboflavin_synthase-like_b-brl"/>
</dbReference>
<keyword evidence="10" id="KW-1185">Reference proteome</keyword>
<dbReference type="SUPFAM" id="SSF54292">
    <property type="entry name" value="2Fe-2S ferredoxin-like"/>
    <property type="match status" value="1"/>
</dbReference>
<evidence type="ECO:0008006" key="11">
    <source>
        <dbReference type="Google" id="ProtNLM"/>
    </source>
</evidence>
<dbReference type="InterPro" id="IPR012292">
    <property type="entry name" value="Globin/Proto"/>
</dbReference>
<keyword evidence="3 6" id="KW-0349">Heme</keyword>
<dbReference type="PANTHER" id="PTHR47354:SF5">
    <property type="entry name" value="PROTEIN RFBI"/>
    <property type="match status" value="1"/>
</dbReference>
<gene>
    <name evidence="9" type="ORF">N800_11095</name>
</gene>
<dbReference type="Pfam" id="PF00175">
    <property type="entry name" value="NAD_binding_1"/>
    <property type="match status" value="1"/>
</dbReference>
<dbReference type="InterPro" id="IPR050415">
    <property type="entry name" value="MRET"/>
</dbReference>
<comment type="caution">
    <text evidence="9">The sequence shown here is derived from an EMBL/GenBank/DDBJ whole genome shotgun (WGS) entry which is preliminary data.</text>
</comment>
<dbReference type="InterPro" id="IPR009050">
    <property type="entry name" value="Globin-like_sf"/>
</dbReference>
<accession>A0A0A0EVA0</accession>
<dbReference type="Gene3D" id="3.40.50.80">
    <property type="entry name" value="Nucleotide-binding domain of ferredoxin-NADP reductase (FNR) module"/>
    <property type="match status" value="1"/>
</dbReference>
<dbReference type="GO" id="GO:0046872">
    <property type="term" value="F:metal ion binding"/>
    <property type="evidence" value="ECO:0007669"/>
    <property type="project" value="UniProtKB-KW"/>
</dbReference>
<feature type="domain" description="2Fe-2S ferredoxin-type" evidence="7">
    <location>
        <begin position="1"/>
        <end position="86"/>
    </location>
</feature>
<dbReference type="InterPro" id="IPR017927">
    <property type="entry name" value="FAD-bd_FR_type"/>
</dbReference>
<dbReference type="InterPro" id="IPR012675">
    <property type="entry name" value="Beta-grasp_dom_sf"/>
</dbReference>
<evidence type="ECO:0000256" key="2">
    <source>
        <dbReference type="ARBA" id="ARBA00022448"/>
    </source>
</evidence>
<dbReference type="STRING" id="1385517.N800_11095"/>
<dbReference type="Pfam" id="PF01152">
    <property type="entry name" value="Bac_globin"/>
    <property type="match status" value="1"/>
</dbReference>
<dbReference type="Gene3D" id="2.40.30.10">
    <property type="entry name" value="Translation factors"/>
    <property type="match status" value="1"/>
</dbReference>
<dbReference type="PANTHER" id="PTHR47354">
    <property type="entry name" value="NADH OXIDOREDUCTASE HCR"/>
    <property type="match status" value="1"/>
</dbReference>
<dbReference type="InterPro" id="IPR036010">
    <property type="entry name" value="2Fe-2S_ferredoxin-like_sf"/>
</dbReference>
<dbReference type="PROSITE" id="PS51384">
    <property type="entry name" value="FAD_FR"/>
    <property type="match status" value="1"/>
</dbReference>
<dbReference type="SUPFAM" id="SSF52343">
    <property type="entry name" value="Ferredoxin reductase-like, C-terminal NADP-linked domain"/>
    <property type="match status" value="1"/>
</dbReference>
<dbReference type="CDD" id="cd00454">
    <property type="entry name" value="TrHb1_N"/>
    <property type="match status" value="1"/>
</dbReference>
<dbReference type="Pfam" id="PF00111">
    <property type="entry name" value="Fer2"/>
    <property type="match status" value="1"/>
</dbReference>
<dbReference type="InterPro" id="IPR039261">
    <property type="entry name" value="FNR_nucleotide-bd"/>
</dbReference>
<dbReference type="GO" id="GO:0016491">
    <property type="term" value="F:oxidoreductase activity"/>
    <property type="evidence" value="ECO:0007669"/>
    <property type="project" value="InterPro"/>
</dbReference>
<protein>
    <recommendedName>
        <fullName evidence="11">2Fe-2S ferredoxin-type domain-containing protein</fullName>
    </recommendedName>
</protein>
<sequence length="511" mass="56630">MSRLQYQGAVYTAAPGETLLDALQRQGAEINHSCRKGSCGCCQIRLLDGSVDTLRDVDASLTRDDHVLCCVSVPRGDVTLALPDPSHRPQPVELLARTQLAQDIYALDLAPLNMLDFRAGQHVHLIREDGLARPYSIVSLPEDDFFFRIHVRRLGEMSTWLCEQARIGERMHLRGPAGECHYGDDLRERPLLMLATGAGAGALAAIARDALARGHAAPIEFHHGVRDAGSLYLDVELRAMAQRHPNFRYLPCVSSEPVPGIAHGRIVAHALENRSGLAGHVLLLCGLPTMVEDARVAAALAGIPRERVLADPFDFTHKPHPRDAEKVAAMPADPELWAALEEGPGLTRLLEAFYARVYEDPRLSPFFHNVTRDWAVQKQYEFLSNLFNGNKAYFGLNPYNAHHWMVISDELFDYREALFETVLREAGLAPELIRRWLALHERFRAEIVKGAPRGMILSGVEQPLHTLSVQRLTIDAVCDSCHQEILAGAPSRYQYRLGTLHCAACAGIADA</sequence>
<dbReference type="InterPro" id="IPR001486">
    <property type="entry name" value="Hemoglobin_trunc"/>
</dbReference>
<name>A0A0A0EVA0_9GAMM</name>
<keyword evidence="2" id="KW-0813">Transport</keyword>
<dbReference type="GO" id="GO:0019825">
    <property type="term" value="F:oxygen binding"/>
    <property type="evidence" value="ECO:0007669"/>
    <property type="project" value="InterPro"/>
</dbReference>
<evidence type="ECO:0000259" key="8">
    <source>
        <dbReference type="PROSITE" id="PS51384"/>
    </source>
</evidence>
<evidence type="ECO:0000256" key="3">
    <source>
        <dbReference type="ARBA" id="ARBA00022617"/>
    </source>
</evidence>
<evidence type="ECO:0000256" key="6">
    <source>
        <dbReference type="PIRSR" id="PIRSR601486-1"/>
    </source>
</evidence>
<evidence type="ECO:0000259" key="7">
    <source>
        <dbReference type="PROSITE" id="PS51085"/>
    </source>
</evidence>
<dbReference type="RefSeq" id="WP_036140081.1">
    <property type="nucleotide sequence ID" value="NZ_AVPU01000044.1"/>
</dbReference>
<proteinExistence type="predicted"/>
<dbReference type="GO" id="GO:0020037">
    <property type="term" value="F:heme binding"/>
    <property type="evidence" value="ECO:0007669"/>
    <property type="project" value="InterPro"/>
</dbReference>
<feature type="binding site" description="distal binding residue" evidence="6">
    <location>
        <position position="402"/>
    </location>
    <ligand>
        <name>heme</name>
        <dbReference type="ChEBI" id="CHEBI:30413"/>
    </ligand>
    <ligandPart>
        <name>Fe</name>
        <dbReference type="ChEBI" id="CHEBI:18248"/>
    </ligandPart>
</feature>
<dbReference type="Proteomes" id="UP000029998">
    <property type="component" value="Unassembled WGS sequence"/>
</dbReference>
<organism evidence="9 10">
    <name type="scientific">Lysobacter daejeonensis GH1-9</name>
    <dbReference type="NCBI Taxonomy" id="1385517"/>
    <lineage>
        <taxon>Bacteria</taxon>
        <taxon>Pseudomonadati</taxon>
        <taxon>Pseudomonadota</taxon>
        <taxon>Gammaproteobacteria</taxon>
        <taxon>Lysobacterales</taxon>
        <taxon>Lysobacteraceae</taxon>
        <taxon>Aerolutibacter</taxon>
    </lineage>
</organism>
<keyword evidence="5 6" id="KW-0408">Iron</keyword>
<dbReference type="OrthoDB" id="9796486at2"/>
<evidence type="ECO:0000313" key="10">
    <source>
        <dbReference type="Proteomes" id="UP000029998"/>
    </source>
</evidence>
<evidence type="ECO:0000256" key="5">
    <source>
        <dbReference type="ARBA" id="ARBA00023004"/>
    </source>
</evidence>
<feature type="domain" description="FAD-binding FR-type" evidence="8">
    <location>
        <begin position="87"/>
        <end position="183"/>
    </location>
</feature>
<keyword evidence="4 6" id="KW-0479">Metal-binding</keyword>
<evidence type="ECO:0000256" key="4">
    <source>
        <dbReference type="ARBA" id="ARBA00022723"/>
    </source>
</evidence>
<comment type="cofactor">
    <cofactor evidence="1">
        <name>heme b</name>
        <dbReference type="ChEBI" id="CHEBI:60344"/>
    </cofactor>
</comment>
<dbReference type="eggNOG" id="COG0633">
    <property type="taxonomic scope" value="Bacteria"/>
</dbReference>
<dbReference type="Pfam" id="PF00970">
    <property type="entry name" value="FAD_binding_6"/>
    <property type="match status" value="1"/>
</dbReference>
<dbReference type="eggNOG" id="COG2346">
    <property type="taxonomic scope" value="Bacteria"/>
</dbReference>
<dbReference type="eggNOG" id="COG1018">
    <property type="taxonomic scope" value="Bacteria"/>
</dbReference>
<evidence type="ECO:0000313" key="9">
    <source>
        <dbReference type="EMBL" id="KGM53087.1"/>
    </source>
</evidence>
<dbReference type="InterPro" id="IPR008333">
    <property type="entry name" value="Cbr1-like_FAD-bd_dom"/>
</dbReference>